<feature type="binding site" evidence="9">
    <location>
        <position position="497"/>
    </location>
    <ligand>
        <name>Mg(2+)</name>
        <dbReference type="ChEBI" id="CHEBI:18420"/>
    </ligand>
</feature>
<feature type="binding site" evidence="9">
    <location>
        <position position="548"/>
    </location>
    <ligand>
        <name>Fe cation</name>
        <dbReference type="ChEBI" id="CHEBI:24875"/>
    </ligand>
</feature>
<feature type="binding site" evidence="9">
    <location>
        <position position="83"/>
    </location>
    <ligand>
        <name>Fe cation</name>
        <dbReference type="ChEBI" id="CHEBI:24875"/>
    </ligand>
</feature>
<evidence type="ECO:0000256" key="4">
    <source>
        <dbReference type="ARBA" id="ARBA00011771"/>
    </source>
</evidence>
<dbReference type="OrthoDB" id="9761717at2"/>
<evidence type="ECO:0000256" key="10">
    <source>
        <dbReference type="RuleBase" id="RU003896"/>
    </source>
</evidence>
<evidence type="ECO:0000256" key="3">
    <source>
        <dbReference type="ARBA" id="ARBA00009292"/>
    </source>
</evidence>
<name>A0A194AKT5_9BACT</name>
<feature type="binding site" evidence="9">
    <location>
        <position position="545"/>
    </location>
    <ligand>
        <name>Ni(2+)</name>
        <dbReference type="ChEBI" id="CHEBI:49786"/>
    </ligand>
</feature>
<protein>
    <submittedName>
        <fullName evidence="11">Hydrogenase 2 large subunit</fullName>
    </submittedName>
</protein>
<comment type="subunit">
    <text evidence="4">Heterodimer of a large and a small subunit.</text>
</comment>
<comment type="cofactor">
    <cofactor evidence="1 9">
        <name>Ni(2+)</name>
        <dbReference type="ChEBI" id="CHEBI:49786"/>
    </cofactor>
</comment>
<dbReference type="InterPro" id="IPR029014">
    <property type="entry name" value="NiFe-Hase_large"/>
</dbReference>
<evidence type="ECO:0000256" key="5">
    <source>
        <dbReference type="ARBA" id="ARBA00022596"/>
    </source>
</evidence>
<dbReference type="InterPro" id="IPR018194">
    <property type="entry name" value="Ni-dep_hyd_lsu_Ni_BS"/>
</dbReference>
<evidence type="ECO:0000256" key="6">
    <source>
        <dbReference type="ARBA" id="ARBA00022723"/>
    </source>
</evidence>
<dbReference type="InterPro" id="IPR001501">
    <property type="entry name" value="Ni-dep_hyd_lsu"/>
</dbReference>
<feature type="binding site" evidence="9">
    <location>
        <position position="83"/>
    </location>
    <ligand>
        <name>Ni(2+)</name>
        <dbReference type="ChEBI" id="CHEBI:49786"/>
    </ligand>
</feature>
<evidence type="ECO:0000313" key="11">
    <source>
        <dbReference type="EMBL" id="GAU09850.1"/>
    </source>
</evidence>
<dbReference type="Pfam" id="PF00374">
    <property type="entry name" value="NiFeSe_Hases"/>
    <property type="match status" value="1"/>
</dbReference>
<keyword evidence="6 9" id="KW-0479">Metal-binding</keyword>
<comment type="caution">
    <text evidence="11">The sequence shown here is derived from an EMBL/GenBank/DDBJ whole genome shotgun (WGS) entry which is preliminary data.</text>
</comment>
<dbReference type="GO" id="GO:0042597">
    <property type="term" value="C:periplasmic space"/>
    <property type="evidence" value="ECO:0007669"/>
    <property type="project" value="UniProtKB-SubCell"/>
</dbReference>
<feature type="binding site" evidence="9">
    <location>
        <position position="80"/>
    </location>
    <ligand>
        <name>Ni(2+)</name>
        <dbReference type="ChEBI" id="CHEBI:49786"/>
    </ligand>
</feature>
<keyword evidence="7" id="KW-0574">Periplasm</keyword>
<evidence type="ECO:0000256" key="2">
    <source>
        <dbReference type="ARBA" id="ARBA00004418"/>
    </source>
</evidence>
<evidence type="ECO:0000256" key="7">
    <source>
        <dbReference type="ARBA" id="ARBA00022764"/>
    </source>
</evidence>
<organism evidence="11 12">
    <name type="scientific">Desulfoplanes formicivorans</name>
    <dbReference type="NCBI Taxonomy" id="1592317"/>
    <lineage>
        <taxon>Bacteria</taxon>
        <taxon>Pseudomonadati</taxon>
        <taxon>Thermodesulfobacteriota</taxon>
        <taxon>Desulfovibrionia</taxon>
        <taxon>Desulfovibrionales</taxon>
        <taxon>Desulfoplanaceae</taxon>
        <taxon>Desulfoplanes</taxon>
    </lineage>
</organism>
<dbReference type="PROSITE" id="PS00508">
    <property type="entry name" value="NI_HGENASE_L_2"/>
    <property type="match status" value="1"/>
</dbReference>
<comment type="similarity">
    <text evidence="3 10">Belongs to the [NiFe]/[NiFeSe] hydrogenase large subunit family.</text>
</comment>
<proteinExistence type="inferred from homology"/>
<dbReference type="AlphaFoldDB" id="A0A194AKT5"/>
<evidence type="ECO:0000256" key="1">
    <source>
        <dbReference type="ARBA" id="ARBA00001967"/>
    </source>
</evidence>
<dbReference type="EMBL" id="BDFE01000020">
    <property type="protein sequence ID" value="GAU09850.1"/>
    <property type="molecule type" value="Genomic_DNA"/>
</dbReference>
<gene>
    <name evidence="11" type="ORF">DPF_2586</name>
</gene>
<evidence type="ECO:0000313" key="12">
    <source>
        <dbReference type="Proteomes" id="UP000095200"/>
    </source>
</evidence>
<evidence type="ECO:0000256" key="9">
    <source>
        <dbReference type="PIRSR" id="PIRSR601501-1"/>
    </source>
</evidence>
<keyword evidence="5 9" id="KW-0533">Nickel</keyword>
<comment type="subcellular location">
    <subcellularLocation>
        <location evidence="2">Periplasm</location>
    </subcellularLocation>
</comment>
<dbReference type="FunFam" id="1.10.645.10:FF:000002">
    <property type="entry name" value="Hydrogenase 2 large subunit"/>
    <property type="match status" value="1"/>
</dbReference>
<dbReference type="Proteomes" id="UP000095200">
    <property type="component" value="Unassembled WGS sequence"/>
</dbReference>
<dbReference type="PROSITE" id="PS00507">
    <property type="entry name" value="NI_HGENASE_L_1"/>
    <property type="match status" value="1"/>
</dbReference>
<dbReference type="SUPFAM" id="SSF56762">
    <property type="entry name" value="HydB/Nqo4-like"/>
    <property type="match status" value="1"/>
</dbReference>
<dbReference type="Gene3D" id="1.10.645.10">
    <property type="entry name" value="Cytochrome-c3 Hydrogenase, chain B"/>
    <property type="match status" value="1"/>
</dbReference>
<dbReference type="STRING" id="1592317.DPF_2586"/>
<dbReference type="InterPro" id="IPR050867">
    <property type="entry name" value="NiFe/NiFeSe_hydrgnase_LSU"/>
</dbReference>
<sequence length="566" mass="62655">MSGCHPKAAPAAVATPKGNFSGPIVIDPITRIEGHLRIEVEVNDGRVTKAWSSAQLFRGLEIILKGRDPQDAQHFTQRTCGVCTYTHALASTRCVENALDVHIPENATLIRNLVLGAQYLHDHIVHFYHLHALDWVDVAAAINADPLKAAKIAAQNYPGKHTAEEFLAVQKQLKALVESGQLGIFTNAYFLGGHEAYYLSPEVNLIATTHYLQALRLQVKAARMMAIFGAKNPHTQFTVVGGVTCYDSLRPERIKEFEDLHAEVKTFIEQVYIPDLLVIGGAYKDWASIGGCTNFMSFGEFPTDEYDLESRYFPPGVIMNRKLGKVDPFEPQYVEEHLAHSWYKGSKASHPYEGVTDPQYTSLEDKERYSWMKAPRYKGEAMEVGPLAHMLIAYSRGHQPTVDTVNMVLGKLGVGKEALFSTLGRTAARGIETLITAREMENWIMQLKGNLAAGKKDLCTKWDMKKEARGVGFVGAPRGGLSHWIRIEDGKIGNFQLVVPSTWNLGPRCAAGKPSAVEEALMDTPVADAARPVEILRTVHSFDPCIACGVHVIDSRTNEVHKFKIL</sequence>
<comment type="cofactor">
    <cofactor evidence="9">
        <name>Fe cation</name>
        <dbReference type="ChEBI" id="CHEBI:24875"/>
    </cofactor>
</comment>
<dbReference type="PANTHER" id="PTHR42958">
    <property type="entry name" value="HYDROGENASE-2 LARGE CHAIN"/>
    <property type="match status" value="1"/>
</dbReference>
<keyword evidence="8 10" id="KW-0560">Oxidoreductase</keyword>
<feature type="binding site" evidence="9">
    <location>
        <position position="551"/>
    </location>
    <ligand>
        <name>Mg(2+)</name>
        <dbReference type="ChEBI" id="CHEBI:18420"/>
    </ligand>
</feature>
<keyword evidence="9" id="KW-0460">Magnesium</keyword>
<reference evidence="12" key="1">
    <citation type="submission" date="2016-06" db="EMBL/GenBank/DDBJ databases">
        <title>Draft genome sequence of Desulfoplanes formicivorans strain Pf12B.</title>
        <authorList>
            <person name="Watanabe M."/>
            <person name="Kojima H."/>
            <person name="Fukui M."/>
        </authorList>
    </citation>
    <scope>NUCLEOTIDE SEQUENCE [LARGE SCALE GENOMIC DNA]</scope>
    <source>
        <strain evidence="12">Pf12B</strain>
    </source>
</reference>
<accession>A0A194AKT5</accession>
<dbReference type="GO" id="GO:0008901">
    <property type="term" value="F:ferredoxin hydrogenase activity"/>
    <property type="evidence" value="ECO:0007669"/>
    <property type="project" value="InterPro"/>
</dbReference>
<dbReference type="PANTHER" id="PTHR42958:SF2">
    <property type="entry name" value="UPTAKE HYDROGENASE LARGE SUBUNIT"/>
    <property type="match status" value="1"/>
</dbReference>
<dbReference type="GO" id="GO:0016151">
    <property type="term" value="F:nickel cation binding"/>
    <property type="evidence" value="ECO:0007669"/>
    <property type="project" value="InterPro"/>
</dbReference>
<keyword evidence="9" id="KW-0408">Iron</keyword>
<feature type="binding site" evidence="9">
    <location>
        <position position="61"/>
    </location>
    <ligand>
        <name>Mg(2+)</name>
        <dbReference type="ChEBI" id="CHEBI:18420"/>
    </ligand>
</feature>
<evidence type="ECO:0000256" key="8">
    <source>
        <dbReference type="ARBA" id="ARBA00023002"/>
    </source>
</evidence>
<keyword evidence="12" id="KW-1185">Reference proteome</keyword>
<dbReference type="RefSeq" id="WP_069860079.1">
    <property type="nucleotide sequence ID" value="NZ_BDFE01000020.1"/>
</dbReference>